<reference evidence="1 2" key="1">
    <citation type="submission" date="2016-10" db="EMBL/GenBank/DDBJ databases">
        <authorList>
            <person name="de Groot N.N."/>
        </authorList>
    </citation>
    <scope>NUCLEOTIDE SEQUENCE [LARGE SCALE GENOMIC DNA]</scope>
    <source>
        <strain evidence="1 2">DSM 6059</strain>
    </source>
</reference>
<dbReference type="InterPro" id="IPR053165">
    <property type="entry name" value="HSI-I_assembly_Hcp1"/>
</dbReference>
<dbReference type="RefSeq" id="WP_091980700.1">
    <property type="nucleotide sequence ID" value="NZ_FOLO01000005.1"/>
</dbReference>
<proteinExistence type="predicted"/>
<keyword evidence="2" id="KW-1185">Reference proteome</keyword>
<evidence type="ECO:0000313" key="2">
    <source>
        <dbReference type="Proteomes" id="UP000198862"/>
    </source>
</evidence>
<dbReference type="PANTHER" id="PTHR36152">
    <property type="entry name" value="CYTOPLASMIC PROTEIN-RELATED"/>
    <property type="match status" value="1"/>
</dbReference>
<dbReference type="EMBL" id="FOLO01000005">
    <property type="protein sequence ID" value="SFC12361.1"/>
    <property type="molecule type" value="Genomic_DNA"/>
</dbReference>
<dbReference type="STRING" id="1123010.SAMN02745724_00945"/>
<accession>A0A1I1GLJ0</accession>
<name>A0A1I1GLJ0_9GAMM</name>
<dbReference type="PANTHER" id="PTHR36152:SF1">
    <property type="entry name" value="UBIQUITIN-LIKE DOMAIN-CONTAINING PROTEIN"/>
    <property type="match status" value="1"/>
</dbReference>
<dbReference type="Gene3D" id="2.30.110.20">
    <property type="entry name" value="Hcp1-like"/>
    <property type="match status" value="1"/>
</dbReference>
<evidence type="ECO:0000313" key="1">
    <source>
        <dbReference type="EMBL" id="SFC12361.1"/>
    </source>
</evidence>
<protein>
    <submittedName>
        <fullName evidence="1">Type VI secretion system secreted protein Hcp</fullName>
    </submittedName>
</protein>
<dbReference type="Pfam" id="PF05638">
    <property type="entry name" value="T6SS_HCP"/>
    <property type="match status" value="1"/>
</dbReference>
<organism evidence="1 2">
    <name type="scientific">Pseudoalteromonas denitrificans DSM 6059</name>
    <dbReference type="NCBI Taxonomy" id="1123010"/>
    <lineage>
        <taxon>Bacteria</taxon>
        <taxon>Pseudomonadati</taxon>
        <taxon>Pseudomonadota</taxon>
        <taxon>Gammaproteobacteria</taxon>
        <taxon>Alteromonadales</taxon>
        <taxon>Pseudoalteromonadaceae</taxon>
        <taxon>Pseudoalteromonas</taxon>
    </lineage>
</organism>
<dbReference type="AlphaFoldDB" id="A0A1I1GLJ0"/>
<dbReference type="InterPro" id="IPR036624">
    <property type="entry name" value="Hcp1-lik_sf"/>
</dbReference>
<sequence>MASIYMRIDGNDTIKGSATVTDIGGKKGFFAIDSMSWSAMRNVSVDIGNSDNNDGGMVALGEIQCSKQLDGASPFITTFLFAPGETGKKIEIVFTKPNRAGKGLIPYLIVTLENARISSYSLSGSDGSQPSENYAMTYATIAQTYYVEAEGGKVEKAAEVTFDTTTAEITSQADLK</sequence>
<dbReference type="SUPFAM" id="SSF141452">
    <property type="entry name" value="Hcp1-like"/>
    <property type="match status" value="1"/>
</dbReference>
<dbReference type="OrthoDB" id="6461049at2"/>
<gene>
    <name evidence="1" type="ORF">SAMN02745724_00945</name>
</gene>
<dbReference type="InterPro" id="IPR008514">
    <property type="entry name" value="T6SS_Hcp"/>
</dbReference>
<dbReference type="Proteomes" id="UP000198862">
    <property type="component" value="Unassembled WGS sequence"/>
</dbReference>